<protein>
    <recommendedName>
        <fullName evidence="12">G-protein coupled receptors family 3 profile domain-containing protein</fullName>
    </recommendedName>
</protein>
<keyword evidence="9" id="KW-0807">Transducer</keyword>
<keyword evidence="14" id="KW-1185">Reference proteome</keyword>
<keyword evidence="5" id="KW-0297">G-protein coupled receptor</keyword>
<evidence type="ECO:0000256" key="4">
    <source>
        <dbReference type="ARBA" id="ARBA00022989"/>
    </source>
</evidence>
<feature type="transmembrane region" description="Helical" evidence="11">
    <location>
        <begin position="207"/>
        <end position="230"/>
    </location>
</feature>
<dbReference type="GO" id="GO:0005886">
    <property type="term" value="C:plasma membrane"/>
    <property type="evidence" value="ECO:0007669"/>
    <property type="project" value="UniProtKB-SubCell"/>
</dbReference>
<evidence type="ECO:0000256" key="11">
    <source>
        <dbReference type="SAM" id="Phobius"/>
    </source>
</evidence>
<evidence type="ECO:0000313" key="13">
    <source>
        <dbReference type="EMBL" id="KAF5921698.1"/>
    </source>
</evidence>
<dbReference type="InterPro" id="IPR000068">
    <property type="entry name" value="GPCR_3_Ca_sens_rcpt-rel"/>
</dbReference>
<comment type="subcellular location">
    <subcellularLocation>
        <location evidence="1">Cell membrane</location>
        <topology evidence="1">Multi-pass membrane protein</topology>
    </subcellularLocation>
</comment>
<dbReference type="PANTHER" id="PTHR24061:SF545">
    <property type="entry name" value="VOMERONASAL 2, RECEPTOR 118-RELATED"/>
    <property type="match status" value="1"/>
</dbReference>
<accession>A0A7J7F1D1</accession>
<evidence type="ECO:0000256" key="5">
    <source>
        <dbReference type="ARBA" id="ARBA00023040"/>
    </source>
</evidence>
<dbReference type="PANTHER" id="PTHR24061">
    <property type="entry name" value="CALCIUM-SENSING RECEPTOR-RELATED"/>
    <property type="match status" value="1"/>
</dbReference>
<feature type="transmembrane region" description="Helical" evidence="11">
    <location>
        <begin position="178"/>
        <end position="195"/>
    </location>
</feature>
<keyword evidence="6 11" id="KW-0472">Membrane</keyword>
<dbReference type="AlphaFoldDB" id="A0A7J7F1D1"/>
<evidence type="ECO:0000256" key="6">
    <source>
        <dbReference type="ARBA" id="ARBA00023136"/>
    </source>
</evidence>
<evidence type="ECO:0000256" key="10">
    <source>
        <dbReference type="SAM" id="MobiDB-lite"/>
    </source>
</evidence>
<keyword evidence="8" id="KW-0325">Glycoprotein</keyword>
<sequence length="255" mass="27651">MSGPCPMFMTVAPLRSPQPQKAVLEDSSPVYGGLETRRGKNTKKAENETEETHKGENAASTENNEFHCYCLKVASGWTVCPKFSKGLFSLGIRRSPRTRDITSFLFSSHAHPCVRDPDHQHSNPNQDDCLPEKMTFLASIPTEALCFSVLTVMVLGVSVKHGDVPEVKANNQTLSSTLLTSLILCFLCSLLFTGSPNTSTCILQQTTFAAVLAVAISIVLSKTMTAVLAFKTTIPGERRQWLISGAPNSVISSVS</sequence>
<dbReference type="Proteomes" id="UP000551758">
    <property type="component" value="Unassembled WGS sequence"/>
</dbReference>
<evidence type="ECO:0000256" key="7">
    <source>
        <dbReference type="ARBA" id="ARBA00023170"/>
    </source>
</evidence>
<feature type="transmembrane region" description="Helical" evidence="11">
    <location>
        <begin position="136"/>
        <end position="157"/>
    </location>
</feature>
<reference evidence="13 14" key="1">
    <citation type="journal article" date="2020" name="Mol. Biol. Evol.">
        <title>Interspecific Gene Flow and the Evolution of Specialization in Black and White Rhinoceros.</title>
        <authorList>
            <person name="Moodley Y."/>
            <person name="Westbury M.V."/>
            <person name="Russo I.M."/>
            <person name="Gopalakrishnan S."/>
            <person name="Rakotoarivelo A."/>
            <person name="Olsen R.A."/>
            <person name="Prost S."/>
            <person name="Tunstall T."/>
            <person name="Ryder O.A."/>
            <person name="Dalen L."/>
            <person name="Bruford M.W."/>
        </authorList>
    </citation>
    <scope>NUCLEOTIDE SEQUENCE [LARGE SCALE GENOMIC DNA]</scope>
    <source>
        <strain evidence="13">SBR-YM</strain>
        <tissue evidence="13">Skin</tissue>
    </source>
</reference>
<organism evidence="13 14">
    <name type="scientific">Diceros bicornis minor</name>
    <name type="common">South-central black rhinoceros</name>
    <dbReference type="NCBI Taxonomy" id="77932"/>
    <lineage>
        <taxon>Eukaryota</taxon>
        <taxon>Metazoa</taxon>
        <taxon>Chordata</taxon>
        <taxon>Craniata</taxon>
        <taxon>Vertebrata</taxon>
        <taxon>Euteleostomi</taxon>
        <taxon>Mammalia</taxon>
        <taxon>Eutheria</taxon>
        <taxon>Laurasiatheria</taxon>
        <taxon>Perissodactyla</taxon>
        <taxon>Rhinocerotidae</taxon>
        <taxon>Diceros</taxon>
    </lineage>
</organism>
<dbReference type="EMBL" id="JACDTQ010001582">
    <property type="protein sequence ID" value="KAF5921698.1"/>
    <property type="molecule type" value="Genomic_DNA"/>
</dbReference>
<feature type="domain" description="G-protein coupled receptors family 3 profile" evidence="12">
    <location>
        <begin position="144"/>
        <end position="255"/>
    </location>
</feature>
<gene>
    <name evidence="13" type="ORF">HPG69_012869</name>
</gene>
<feature type="region of interest" description="Disordered" evidence="10">
    <location>
        <begin position="18"/>
        <end position="58"/>
    </location>
</feature>
<evidence type="ECO:0000256" key="3">
    <source>
        <dbReference type="ARBA" id="ARBA00022692"/>
    </source>
</evidence>
<evidence type="ECO:0000256" key="8">
    <source>
        <dbReference type="ARBA" id="ARBA00023180"/>
    </source>
</evidence>
<dbReference type="PROSITE" id="PS50259">
    <property type="entry name" value="G_PROTEIN_RECEP_F3_4"/>
    <property type="match status" value="1"/>
</dbReference>
<keyword evidence="7" id="KW-0675">Receptor</keyword>
<dbReference type="GO" id="GO:0004930">
    <property type="term" value="F:G protein-coupled receptor activity"/>
    <property type="evidence" value="ECO:0007669"/>
    <property type="project" value="UniProtKB-KW"/>
</dbReference>
<evidence type="ECO:0000256" key="2">
    <source>
        <dbReference type="ARBA" id="ARBA00022475"/>
    </source>
</evidence>
<keyword evidence="3 11" id="KW-0812">Transmembrane</keyword>
<keyword evidence="2" id="KW-1003">Cell membrane</keyword>
<evidence type="ECO:0000256" key="1">
    <source>
        <dbReference type="ARBA" id="ARBA00004651"/>
    </source>
</evidence>
<name>A0A7J7F1D1_DICBM</name>
<feature type="compositionally biased region" description="Basic and acidic residues" evidence="10">
    <location>
        <begin position="35"/>
        <end position="56"/>
    </location>
</feature>
<dbReference type="PRINTS" id="PR00248">
    <property type="entry name" value="GPCRMGR"/>
</dbReference>
<keyword evidence="4 11" id="KW-1133">Transmembrane helix</keyword>
<dbReference type="InterPro" id="IPR000337">
    <property type="entry name" value="GPCR_3"/>
</dbReference>
<evidence type="ECO:0000259" key="12">
    <source>
        <dbReference type="PROSITE" id="PS50259"/>
    </source>
</evidence>
<dbReference type="InterPro" id="IPR017978">
    <property type="entry name" value="GPCR_3_C"/>
</dbReference>
<evidence type="ECO:0000313" key="14">
    <source>
        <dbReference type="Proteomes" id="UP000551758"/>
    </source>
</evidence>
<dbReference type="Pfam" id="PF00003">
    <property type="entry name" value="7tm_3"/>
    <property type="match status" value="1"/>
</dbReference>
<evidence type="ECO:0000256" key="9">
    <source>
        <dbReference type="ARBA" id="ARBA00023224"/>
    </source>
</evidence>
<comment type="caution">
    <text evidence="13">The sequence shown here is derived from an EMBL/GenBank/DDBJ whole genome shotgun (WGS) entry which is preliminary data.</text>
</comment>
<proteinExistence type="predicted"/>